<keyword evidence="2" id="KW-0732">Signal</keyword>
<evidence type="ECO:0000313" key="3">
    <source>
        <dbReference type="EMBL" id="KAJ6755995.1"/>
    </source>
</evidence>
<dbReference type="EMBL" id="JAPFFK010000007">
    <property type="protein sequence ID" value="KAJ6755995.1"/>
    <property type="molecule type" value="Genomic_DNA"/>
</dbReference>
<organism evidence="3 4">
    <name type="scientific">Salix purpurea</name>
    <name type="common">Purple osier willow</name>
    <dbReference type="NCBI Taxonomy" id="77065"/>
    <lineage>
        <taxon>Eukaryota</taxon>
        <taxon>Viridiplantae</taxon>
        <taxon>Streptophyta</taxon>
        <taxon>Embryophyta</taxon>
        <taxon>Tracheophyta</taxon>
        <taxon>Spermatophyta</taxon>
        <taxon>Magnoliopsida</taxon>
        <taxon>eudicotyledons</taxon>
        <taxon>Gunneridae</taxon>
        <taxon>Pentapetalae</taxon>
        <taxon>rosids</taxon>
        <taxon>fabids</taxon>
        <taxon>Malpighiales</taxon>
        <taxon>Salicaceae</taxon>
        <taxon>Saliceae</taxon>
        <taxon>Salix</taxon>
    </lineage>
</organism>
<proteinExistence type="predicted"/>
<sequence length="58" mass="6389">MGSWLLLLFPLLLFFHAASAQPGTSLPPSLSVFFLCAKPSIHVFSIIITILAVQYLRT</sequence>
<dbReference type="Proteomes" id="UP001151532">
    <property type="component" value="Chromosome 16"/>
</dbReference>
<accession>A0A9Q0VYV2</accession>
<keyword evidence="4" id="KW-1185">Reference proteome</keyword>
<keyword evidence="1" id="KW-0812">Transmembrane</keyword>
<evidence type="ECO:0000313" key="4">
    <source>
        <dbReference type="Proteomes" id="UP001151532"/>
    </source>
</evidence>
<feature type="transmembrane region" description="Helical" evidence="1">
    <location>
        <begin position="30"/>
        <end position="53"/>
    </location>
</feature>
<feature type="chain" id="PRO_5040264175" evidence="2">
    <location>
        <begin position="21"/>
        <end position="58"/>
    </location>
</feature>
<keyword evidence="1" id="KW-0472">Membrane</keyword>
<dbReference type="AlphaFoldDB" id="A0A9Q0VYV2"/>
<protein>
    <submittedName>
        <fullName evidence="3">Uncharacterized protein</fullName>
    </submittedName>
</protein>
<reference evidence="3" key="2">
    <citation type="journal article" date="2023" name="Int. J. Mol. Sci.">
        <title>De Novo Assembly and Annotation of 11 Diverse Shrub Willow (Salix) Genomes Reveals Novel Gene Organization in Sex-Linked Regions.</title>
        <authorList>
            <person name="Hyden B."/>
            <person name="Feng K."/>
            <person name="Yates T.B."/>
            <person name="Jawdy S."/>
            <person name="Cereghino C."/>
            <person name="Smart L.B."/>
            <person name="Muchero W."/>
        </authorList>
    </citation>
    <scope>NUCLEOTIDE SEQUENCE</scope>
    <source>
        <tissue evidence="3">Shoot tip</tissue>
    </source>
</reference>
<evidence type="ECO:0000256" key="2">
    <source>
        <dbReference type="SAM" id="SignalP"/>
    </source>
</evidence>
<name>A0A9Q0VYV2_SALPP</name>
<keyword evidence="1" id="KW-1133">Transmembrane helix</keyword>
<evidence type="ECO:0000256" key="1">
    <source>
        <dbReference type="SAM" id="Phobius"/>
    </source>
</evidence>
<reference evidence="3" key="1">
    <citation type="submission" date="2022-11" db="EMBL/GenBank/DDBJ databases">
        <authorList>
            <person name="Hyden B.L."/>
            <person name="Feng K."/>
            <person name="Yates T."/>
            <person name="Jawdy S."/>
            <person name="Smart L.B."/>
            <person name="Muchero W."/>
        </authorList>
    </citation>
    <scope>NUCLEOTIDE SEQUENCE</scope>
    <source>
        <tissue evidence="3">Shoot tip</tissue>
    </source>
</reference>
<gene>
    <name evidence="3" type="ORF">OIU79_028415</name>
</gene>
<comment type="caution">
    <text evidence="3">The sequence shown here is derived from an EMBL/GenBank/DDBJ whole genome shotgun (WGS) entry which is preliminary data.</text>
</comment>
<feature type="signal peptide" evidence="2">
    <location>
        <begin position="1"/>
        <end position="20"/>
    </location>
</feature>